<feature type="transmembrane region" description="Helical" evidence="1">
    <location>
        <begin position="416"/>
        <end position="438"/>
    </location>
</feature>
<dbReference type="PANTHER" id="PTHR13325:SF3">
    <property type="entry name" value="MEMBRANE-BOUND TRANSCRIPTION FACTOR SITE-2 PROTEASE"/>
    <property type="match status" value="1"/>
</dbReference>
<accession>A0A430KTT8</accession>
<feature type="transmembrane region" description="Helical" evidence="1">
    <location>
        <begin position="188"/>
        <end position="211"/>
    </location>
</feature>
<evidence type="ECO:0000256" key="1">
    <source>
        <dbReference type="SAM" id="Phobius"/>
    </source>
</evidence>
<proteinExistence type="predicted"/>
<keyword evidence="3" id="KW-1185">Reference proteome</keyword>
<feature type="transmembrane region" description="Helical" evidence="1">
    <location>
        <begin position="353"/>
        <end position="372"/>
    </location>
</feature>
<dbReference type="Proteomes" id="UP000283087">
    <property type="component" value="Unassembled WGS sequence"/>
</dbReference>
<feature type="transmembrane region" description="Helical" evidence="1">
    <location>
        <begin position="378"/>
        <end position="396"/>
    </location>
</feature>
<dbReference type="EMBL" id="RQXW01000004">
    <property type="protein sequence ID" value="RTE66724.1"/>
    <property type="molecule type" value="Genomic_DNA"/>
</dbReference>
<dbReference type="OrthoDB" id="9759690at2"/>
<dbReference type="PANTHER" id="PTHR13325">
    <property type="entry name" value="PROTEASE M50 MEMBRANE-BOUND TRANSCRIPTION FACTOR SITE 2 PROTEASE"/>
    <property type="match status" value="1"/>
</dbReference>
<feature type="transmembrane region" description="Helical" evidence="1">
    <location>
        <begin position="146"/>
        <end position="168"/>
    </location>
</feature>
<comment type="caution">
    <text evidence="2">The sequence shown here is derived from an EMBL/GenBank/DDBJ whole genome shotgun (WGS) entry which is preliminary data.</text>
</comment>
<sequence>MIEKKIGLTADGLWEQLKNAQLTCVPNIKFSQRVDGGESWWLIQATGTESQYRIDDVTRTILQRLNGRMSLQQICLSEKVTVPKDALAKQIARLIEIGIVVPVAKGAEPVEHQTGQTKRPLNPVSFVFYTFNPDLLLRRLSPLIPWLFRPSFALIWCLMISLGVFLWLEHKSELYTYLQMRATDPIYLFWFWAVYPVLKLVHEIAHGLAVWKGGGRVKKAGLMLLVFIPVPFVDASDSSHFANKRQRMLVAAAGVMAEMLLAAIGLVVWCVSEQPILQEIGFIVALTGSLSTILFNANPLLRFDGYYLFSDWIEVPNLASRAQLYFRQLVLRRVFGLHVETPVVCQPREQKWLLSYGPAALCYRLFIIVVIVALVSDYFLWLGLCIAIWALWLQLLKPCGMFVYDLWVMARRQNNVLRPVVVLSSTLLIALLALFVPFKTTFMTEGVIVLPEQAQLRSMTDGLVTGLDASGRHVNAGDAIFVLDNPDLLAKQAKLKAELTIKENLRHSALLDKSQRASLLVEQIGALHKALAHVAEEIGGLSIRASQSGTLVIDRWQDLEGRYVEKGELLGFVYQPGNFEVQVVVSVAQAEMLKEAGVTAEVRFASYLDQSIRVENIRAVPQAIDFLPDAVLGSAYGGDILVDMTDESKVKTLHPMFQFNLDLPVASSEVFLTDGVFRERVPAKTVFVKFTHSPHSLARELAYRAREFWFEKML</sequence>
<feature type="transmembrane region" description="Helical" evidence="1">
    <location>
        <begin position="280"/>
        <end position="301"/>
    </location>
</feature>
<feature type="transmembrane region" description="Helical" evidence="1">
    <location>
        <begin position="248"/>
        <end position="268"/>
    </location>
</feature>
<organism evidence="2 3">
    <name type="scientific">Amphritea opalescens</name>
    <dbReference type="NCBI Taxonomy" id="2490544"/>
    <lineage>
        <taxon>Bacteria</taxon>
        <taxon>Pseudomonadati</taxon>
        <taxon>Pseudomonadota</taxon>
        <taxon>Gammaproteobacteria</taxon>
        <taxon>Oceanospirillales</taxon>
        <taxon>Oceanospirillaceae</taxon>
        <taxon>Amphritea</taxon>
    </lineage>
</organism>
<dbReference type="GO" id="GO:0004222">
    <property type="term" value="F:metalloendopeptidase activity"/>
    <property type="evidence" value="ECO:0007669"/>
    <property type="project" value="InterPro"/>
</dbReference>
<evidence type="ECO:0000313" key="3">
    <source>
        <dbReference type="Proteomes" id="UP000283087"/>
    </source>
</evidence>
<evidence type="ECO:0000313" key="2">
    <source>
        <dbReference type="EMBL" id="RTE66724.1"/>
    </source>
</evidence>
<name>A0A430KTT8_9GAMM</name>
<dbReference type="GO" id="GO:0016020">
    <property type="term" value="C:membrane"/>
    <property type="evidence" value="ECO:0007669"/>
    <property type="project" value="InterPro"/>
</dbReference>
<keyword evidence="1" id="KW-0812">Transmembrane</keyword>
<dbReference type="RefSeq" id="WP_126157827.1">
    <property type="nucleotide sequence ID" value="NZ_RQXW01000004.1"/>
</dbReference>
<gene>
    <name evidence="2" type="ORF">EH243_06500</name>
</gene>
<dbReference type="InterPro" id="IPR001193">
    <property type="entry name" value="MBTPS2"/>
</dbReference>
<dbReference type="GO" id="GO:0005737">
    <property type="term" value="C:cytoplasm"/>
    <property type="evidence" value="ECO:0007669"/>
    <property type="project" value="TreeGrafter"/>
</dbReference>
<dbReference type="GO" id="GO:0031293">
    <property type="term" value="P:membrane protein intracellular domain proteolysis"/>
    <property type="evidence" value="ECO:0007669"/>
    <property type="project" value="TreeGrafter"/>
</dbReference>
<dbReference type="AlphaFoldDB" id="A0A430KTT8"/>
<protein>
    <submittedName>
        <fullName evidence="2">HlyD family efflux transporter periplasmic adaptor subunit</fullName>
    </submittedName>
</protein>
<keyword evidence="1" id="KW-0472">Membrane</keyword>
<keyword evidence="1" id="KW-1133">Transmembrane helix</keyword>
<reference evidence="2 3" key="1">
    <citation type="submission" date="2018-11" db="EMBL/GenBank/DDBJ databases">
        <title>The draft genome sequence of Amphritea opalescens ANRC-JH13T.</title>
        <authorList>
            <person name="Fang Z."/>
            <person name="Zhang Y."/>
            <person name="Han X."/>
        </authorList>
    </citation>
    <scope>NUCLEOTIDE SEQUENCE [LARGE SCALE GENOMIC DNA]</scope>
    <source>
        <strain evidence="2 3">ANRC-JH13</strain>
    </source>
</reference>